<keyword evidence="2" id="KW-0503">Monooxygenase</keyword>
<accession>A0ABW7HHT1</accession>
<name>A0ABW7HHT1_9BURK</name>
<evidence type="ECO:0000256" key="2">
    <source>
        <dbReference type="ARBA" id="ARBA00023033"/>
    </source>
</evidence>
<organism evidence="4 5">
    <name type="scientific">Pelomonas candidula</name>
    <dbReference type="NCBI Taxonomy" id="3299025"/>
    <lineage>
        <taxon>Bacteria</taxon>
        <taxon>Pseudomonadati</taxon>
        <taxon>Pseudomonadota</taxon>
        <taxon>Betaproteobacteria</taxon>
        <taxon>Burkholderiales</taxon>
        <taxon>Sphaerotilaceae</taxon>
        <taxon>Roseateles</taxon>
    </lineage>
</organism>
<evidence type="ECO:0000313" key="4">
    <source>
        <dbReference type="EMBL" id="MFG6489441.1"/>
    </source>
</evidence>
<evidence type="ECO:0000313" key="5">
    <source>
        <dbReference type="Proteomes" id="UP001606134"/>
    </source>
</evidence>
<dbReference type="PRINTS" id="PR00420">
    <property type="entry name" value="RNGMNOXGNASE"/>
</dbReference>
<comment type="caution">
    <text evidence="4">The sequence shown here is derived from an EMBL/GenBank/DDBJ whole genome shotgun (WGS) entry which is preliminary data.</text>
</comment>
<dbReference type="PANTHER" id="PTHR13789:SF309">
    <property type="entry name" value="PUTATIVE (AFU_ORTHOLOGUE AFUA_6G14510)-RELATED"/>
    <property type="match status" value="1"/>
</dbReference>
<dbReference type="InterPro" id="IPR050493">
    <property type="entry name" value="FAD-dep_Monooxygenase_BioMet"/>
</dbReference>
<dbReference type="InterPro" id="IPR036188">
    <property type="entry name" value="FAD/NAD-bd_sf"/>
</dbReference>
<dbReference type="Gene3D" id="3.50.50.60">
    <property type="entry name" value="FAD/NAD(P)-binding domain"/>
    <property type="match status" value="1"/>
</dbReference>
<keyword evidence="1" id="KW-0560">Oxidoreductase</keyword>
<dbReference type="Pfam" id="PF01494">
    <property type="entry name" value="FAD_binding_3"/>
    <property type="match status" value="1"/>
</dbReference>
<dbReference type="PANTHER" id="PTHR13789">
    <property type="entry name" value="MONOOXYGENASE"/>
    <property type="match status" value="1"/>
</dbReference>
<dbReference type="Gene3D" id="3.30.9.10">
    <property type="entry name" value="D-Amino Acid Oxidase, subunit A, domain 2"/>
    <property type="match status" value="1"/>
</dbReference>
<keyword evidence="5" id="KW-1185">Reference proteome</keyword>
<protein>
    <submittedName>
        <fullName evidence="4">FAD-dependent oxidoreductase</fullName>
    </submittedName>
</protein>
<gene>
    <name evidence="4" type="ORF">ACG04R_22375</name>
</gene>
<evidence type="ECO:0000259" key="3">
    <source>
        <dbReference type="Pfam" id="PF01494"/>
    </source>
</evidence>
<proteinExistence type="predicted"/>
<dbReference type="SUPFAM" id="SSF51905">
    <property type="entry name" value="FAD/NAD(P)-binding domain"/>
    <property type="match status" value="1"/>
</dbReference>
<dbReference type="Proteomes" id="UP001606134">
    <property type="component" value="Unassembled WGS sequence"/>
</dbReference>
<evidence type="ECO:0000256" key="1">
    <source>
        <dbReference type="ARBA" id="ARBA00023002"/>
    </source>
</evidence>
<reference evidence="4 5" key="1">
    <citation type="submission" date="2024-08" db="EMBL/GenBank/DDBJ databases">
        <authorList>
            <person name="Lu H."/>
        </authorList>
    </citation>
    <scope>NUCLEOTIDE SEQUENCE [LARGE SCALE GENOMIC DNA]</scope>
    <source>
        <strain evidence="4 5">BYS78W</strain>
    </source>
</reference>
<feature type="domain" description="FAD-binding" evidence="3">
    <location>
        <begin position="16"/>
        <end position="333"/>
    </location>
</feature>
<dbReference type="RefSeq" id="WP_394415839.1">
    <property type="nucleotide sequence ID" value="NZ_JBIGIC010000013.1"/>
</dbReference>
<dbReference type="InterPro" id="IPR002938">
    <property type="entry name" value="FAD-bd"/>
</dbReference>
<sequence length="412" mass="45361">MRACRWTSPSCALPESSVAIVGAGVAGAAVAIRLAERGVAVDLYEAVPEPRPIGAGLLLQPTGQRVLAAMGLLDEALSLGTRVDRLFGDTPDGRTVLDMSYRRFHPDAYGLGLQRGALMGLLWRRVRELGIRWHCGVAVEGFEQDERGVTLRGAGGVATRHAALILANGSFSRLREGMKVRQSARPFPWGAVWTVLPAPPGFPQIDLRQRFRSASQMLGLMPVGRAHADDDQRGINLFWSLPVAELEGWRERIGLAPLKARMTALFPDVAPLLAGLDDAGQLREARYADVWMQRWHDGRVLAIGDCAHGMSPQLGQGANMALIDAHELAAELGDGDWPQVFERYTRRRRAHLRFYGQASKGLTPMFQSHAVVAPWLRDRFFGWGGKLPYIHQQSIATLAGYKTGWLWGRLKL</sequence>
<dbReference type="EMBL" id="JBIGIC010000013">
    <property type="protein sequence ID" value="MFG6489441.1"/>
    <property type="molecule type" value="Genomic_DNA"/>
</dbReference>